<organism evidence="2">
    <name type="scientific">uncultured Nocardioidaceae bacterium</name>
    <dbReference type="NCBI Taxonomy" id="253824"/>
    <lineage>
        <taxon>Bacteria</taxon>
        <taxon>Bacillati</taxon>
        <taxon>Actinomycetota</taxon>
        <taxon>Actinomycetes</taxon>
        <taxon>Propionibacteriales</taxon>
        <taxon>Nocardioidaceae</taxon>
        <taxon>environmental samples</taxon>
    </lineage>
</organism>
<feature type="non-terminal residue" evidence="2">
    <location>
        <position position="1"/>
    </location>
</feature>
<accession>A0A6J4L0M1</accession>
<feature type="compositionally biased region" description="Polar residues" evidence="1">
    <location>
        <begin position="1"/>
        <end position="11"/>
    </location>
</feature>
<feature type="compositionally biased region" description="Low complexity" evidence="1">
    <location>
        <begin position="102"/>
        <end position="175"/>
    </location>
</feature>
<evidence type="ECO:0000313" key="2">
    <source>
        <dbReference type="EMBL" id="CAA9320008.1"/>
    </source>
</evidence>
<reference evidence="2" key="1">
    <citation type="submission" date="2020-02" db="EMBL/GenBank/DDBJ databases">
        <authorList>
            <person name="Meier V. D."/>
        </authorList>
    </citation>
    <scope>NUCLEOTIDE SEQUENCE</scope>
    <source>
        <strain evidence="2">AVDCRST_MAG24</strain>
    </source>
</reference>
<protein>
    <submittedName>
        <fullName evidence="2">Uncharacterized protein</fullName>
    </submittedName>
</protein>
<dbReference type="AlphaFoldDB" id="A0A6J4L0M1"/>
<name>A0A6J4L0M1_9ACTN</name>
<gene>
    <name evidence="2" type="ORF">AVDCRST_MAG24-297</name>
</gene>
<feature type="non-terminal residue" evidence="2">
    <location>
        <position position="175"/>
    </location>
</feature>
<feature type="compositionally biased region" description="Low complexity" evidence="1">
    <location>
        <begin position="72"/>
        <end position="82"/>
    </location>
</feature>
<dbReference type="EMBL" id="CADCUF010000038">
    <property type="protein sequence ID" value="CAA9320008.1"/>
    <property type="molecule type" value="Genomic_DNA"/>
</dbReference>
<proteinExistence type="predicted"/>
<sequence length="175" mass="18166">WSSHRSSTACGRTSSPPRTPSDPRAGRWRSGCCSPSTPRCGWCCSRSSDSRPRRSPPSCPPASSTYDCGVGSPSSSSTSRGSPCRRPRPVLRCRPTPRTRRTTAPWCGSACASPSRSRPGPRSWPPGAATRSTPGSSPSCGRRPPSARSTSTSTCRASRSGTHRAASGAACAAGS</sequence>
<evidence type="ECO:0000256" key="1">
    <source>
        <dbReference type="SAM" id="MobiDB-lite"/>
    </source>
</evidence>
<feature type="compositionally biased region" description="Basic residues" evidence="1">
    <location>
        <begin position="83"/>
        <end position="101"/>
    </location>
</feature>
<feature type="region of interest" description="Disordered" evidence="1">
    <location>
        <begin position="1"/>
        <end position="175"/>
    </location>
</feature>